<sequence>MKYFYHNKFTCSLISVLFTFITAGAIAQKEKPNVVIMLADNMGYGDLGVYGGGEIRGMPTPNVDQIAKEGFQLTQFFVEPGCTPSRAALMTGRYSTRSGLNSIIVAGTPSTLQDSELTMAEMFKSKGYATGMVGKWHLGQETQSLPTNQGFDEYHVGILETTDGTLYPETMRRSRLPEEFIQNAQPYIWESQEGTNELKKVRAYDLEYRRQIEKDIADASVKYIEKQAKSKTPFFLYVGWSHVHYPGLSHPDFVGKSSSGPYGDMVMELDYRTGQVMNAIKDAGIENNTIVIWLSDNGPVQAQGTNGDFMGSSAGPWRGEIGDALEGSLRVPGIIKWPNKIKPSVSNGMVSIHDFMPSLAAVIGADMPQDRAIDGVNQMGLFMGQNKSARESLITFIDGEVAAVRWKHWRIYPRQFTNSDGTPSQYGIGAYRVDGVGYPAIYNIKQDPREQWNQVGFVAWVIAPYLKTVSEYYKTLQQYPNPKPLSMTRFGNRN</sequence>
<dbReference type="GO" id="GO:0046872">
    <property type="term" value="F:metal ion binding"/>
    <property type="evidence" value="ECO:0007669"/>
    <property type="project" value="UniProtKB-KW"/>
</dbReference>
<keyword evidence="3" id="KW-0479">Metal-binding</keyword>
<proteinExistence type="inferred from homology"/>
<name>A0A2S7KSX9_9FLAO</name>
<dbReference type="InterPro" id="IPR000917">
    <property type="entry name" value="Sulfatase_N"/>
</dbReference>
<dbReference type="PROSITE" id="PS00149">
    <property type="entry name" value="SULFATASE_2"/>
    <property type="match status" value="1"/>
</dbReference>
<dbReference type="RefSeq" id="WP_104813688.1">
    <property type="nucleotide sequence ID" value="NZ_MQUB01000001.1"/>
</dbReference>
<evidence type="ECO:0000313" key="11">
    <source>
        <dbReference type="Proteomes" id="UP000239800"/>
    </source>
</evidence>
<feature type="chain" id="PRO_5033322755" description="Sulfatase N-terminal domain-containing protein" evidence="7">
    <location>
        <begin position="28"/>
        <end position="494"/>
    </location>
</feature>
<evidence type="ECO:0000313" key="9">
    <source>
        <dbReference type="EMBL" id="PQB02942.1"/>
    </source>
</evidence>
<dbReference type="Gene3D" id="3.30.1120.10">
    <property type="match status" value="1"/>
</dbReference>
<keyword evidence="5" id="KW-0378">Hydrolase</keyword>
<dbReference type="Pfam" id="PF00884">
    <property type="entry name" value="Sulfatase"/>
    <property type="match status" value="1"/>
</dbReference>
<dbReference type="InterPro" id="IPR050738">
    <property type="entry name" value="Sulfatase"/>
</dbReference>
<feature type="signal peptide" evidence="7">
    <location>
        <begin position="1"/>
        <end position="27"/>
    </location>
</feature>
<evidence type="ECO:0000256" key="3">
    <source>
        <dbReference type="ARBA" id="ARBA00022723"/>
    </source>
</evidence>
<keyword evidence="11" id="KW-1185">Reference proteome</keyword>
<comment type="caution">
    <text evidence="10">The sequence shown here is derived from an EMBL/GenBank/DDBJ whole genome shotgun (WGS) entry which is preliminary data.</text>
</comment>
<evidence type="ECO:0000259" key="8">
    <source>
        <dbReference type="Pfam" id="PF00884"/>
    </source>
</evidence>
<dbReference type="PANTHER" id="PTHR42693:SF42">
    <property type="entry name" value="ARYLSULFATASE G"/>
    <property type="match status" value="1"/>
</dbReference>
<evidence type="ECO:0000256" key="6">
    <source>
        <dbReference type="ARBA" id="ARBA00022837"/>
    </source>
</evidence>
<accession>A0A2S7KSX9</accession>
<evidence type="ECO:0000256" key="4">
    <source>
        <dbReference type="ARBA" id="ARBA00022729"/>
    </source>
</evidence>
<evidence type="ECO:0000256" key="5">
    <source>
        <dbReference type="ARBA" id="ARBA00022801"/>
    </source>
</evidence>
<dbReference type="OrthoDB" id="9765065at2"/>
<dbReference type="AlphaFoldDB" id="A0A2S7KSX9"/>
<keyword evidence="4 7" id="KW-0732">Signal</keyword>
<dbReference type="SUPFAM" id="SSF53649">
    <property type="entry name" value="Alkaline phosphatase-like"/>
    <property type="match status" value="1"/>
</dbReference>
<dbReference type="GO" id="GO:0004065">
    <property type="term" value="F:arylsulfatase activity"/>
    <property type="evidence" value="ECO:0007669"/>
    <property type="project" value="TreeGrafter"/>
</dbReference>
<protein>
    <recommendedName>
        <fullName evidence="8">Sulfatase N-terminal domain-containing protein</fullName>
    </recommendedName>
</protein>
<evidence type="ECO:0000256" key="2">
    <source>
        <dbReference type="ARBA" id="ARBA00008779"/>
    </source>
</evidence>
<reference evidence="10 11" key="1">
    <citation type="submission" date="2016-11" db="EMBL/GenBank/DDBJ databases">
        <title>Trade-off between light-utilization and light-protection in marine flavobacteria.</title>
        <authorList>
            <person name="Kumagai Y."/>
        </authorList>
    </citation>
    <scope>NUCLEOTIDE SEQUENCE [LARGE SCALE GENOMIC DNA]</scope>
    <source>
        <strain evidence="10 11">NBRC 107741</strain>
    </source>
</reference>
<gene>
    <name evidence="10" type="ORF">BST85_13195</name>
    <name evidence="9" type="ORF">BST85_14155</name>
</gene>
<dbReference type="InterPro" id="IPR017850">
    <property type="entry name" value="Alkaline_phosphatase_core_sf"/>
</dbReference>
<organism evidence="10 11">
    <name type="scientific">Aureitalea marina</name>
    <dbReference type="NCBI Taxonomy" id="930804"/>
    <lineage>
        <taxon>Bacteria</taxon>
        <taxon>Pseudomonadati</taxon>
        <taxon>Bacteroidota</taxon>
        <taxon>Flavobacteriia</taxon>
        <taxon>Flavobacteriales</taxon>
        <taxon>Flavobacteriaceae</taxon>
        <taxon>Aureitalea</taxon>
    </lineage>
</organism>
<dbReference type="EMBL" id="MQUB01000001">
    <property type="protein sequence ID" value="PQB05739.1"/>
    <property type="molecule type" value="Genomic_DNA"/>
</dbReference>
<evidence type="ECO:0000256" key="1">
    <source>
        <dbReference type="ARBA" id="ARBA00001913"/>
    </source>
</evidence>
<dbReference type="Proteomes" id="UP000239800">
    <property type="component" value="Unassembled WGS sequence"/>
</dbReference>
<keyword evidence="6" id="KW-0106">Calcium</keyword>
<evidence type="ECO:0000256" key="7">
    <source>
        <dbReference type="SAM" id="SignalP"/>
    </source>
</evidence>
<comment type="cofactor">
    <cofactor evidence="1">
        <name>Ca(2+)</name>
        <dbReference type="ChEBI" id="CHEBI:29108"/>
    </cofactor>
</comment>
<comment type="similarity">
    <text evidence="2">Belongs to the sulfatase family.</text>
</comment>
<dbReference type="PANTHER" id="PTHR42693">
    <property type="entry name" value="ARYLSULFATASE FAMILY MEMBER"/>
    <property type="match status" value="1"/>
</dbReference>
<feature type="domain" description="Sulfatase N-terminal" evidence="8">
    <location>
        <begin position="32"/>
        <end position="364"/>
    </location>
</feature>
<dbReference type="InterPro" id="IPR024607">
    <property type="entry name" value="Sulfatase_CS"/>
</dbReference>
<dbReference type="CDD" id="cd16142">
    <property type="entry name" value="ARS_like"/>
    <property type="match status" value="1"/>
</dbReference>
<dbReference type="Gene3D" id="3.40.720.10">
    <property type="entry name" value="Alkaline Phosphatase, subunit A"/>
    <property type="match status" value="1"/>
</dbReference>
<dbReference type="EMBL" id="MQUB01000004">
    <property type="protein sequence ID" value="PQB02942.1"/>
    <property type="molecule type" value="Genomic_DNA"/>
</dbReference>
<evidence type="ECO:0000313" key="10">
    <source>
        <dbReference type="EMBL" id="PQB05739.1"/>
    </source>
</evidence>